<dbReference type="CDD" id="cd03814">
    <property type="entry name" value="GT4-like"/>
    <property type="match status" value="1"/>
</dbReference>
<keyword evidence="6" id="KW-1185">Reference proteome</keyword>
<comment type="caution">
    <text evidence="5">The sequence shown here is derived from an EMBL/GenBank/DDBJ whole genome shotgun (WGS) entry which is preliminary data.</text>
</comment>
<dbReference type="GO" id="GO:0016757">
    <property type="term" value="F:glycosyltransferase activity"/>
    <property type="evidence" value="ECO:0007669"/>
    <property type="project" value="UniProtKB-KW"/>
</dbReference>
<evidence type="ECO:0000313" key="6">
    <source>
        <dbReference type="Proteomes" id="UP000242875"/>
    </source>
</evidence>
<keyword evidence="1" id="KW-0328">Glycosyltransferase</keyword>
<dbReference type="SUPFAM" id="SSF53756">
    <property type="entry name" value="UDP-Glycosyltransferase/glycogen phosphorylase"/>
    <property type="match status" value="1"/>
</dbReference>
<dbReference type="InterPro" id="IPR028098">
    <property type="entry name" value="Glyco_trans_4-like_N"/>
</dbReference>
<feature type="region of interest" description="Disordered" evidence="2">
    <location>
        <begin position="423"/>
        <end position="465"/>
    </location>
</feature>
<protein>
    <recommendedName>
        <fullName evidence="7">Glycosyltransferase subfamily 4-like N-terminal domain-containing protein</fullName>
    </recommendedName>
</protein>
<gene>
    <name evidence="5" type="ORF">BZG36_01642</name>
</gene>
<dbReference type="Gene3D" id="3.40.50.2000">
    <property type="entry name" value="Glycogen Phosphorylase B"/>
    <property type="match status" value="2"/>
</dbReference>
<dbReference type="Proteomes" id="UP000242875">
    <property type="component" value="Unassembled WGS sequence"/>
</dbReference>
<dbReference type="AlphaFoldDB" id="A0A261Y4D3"/>
<dbReference type="PANTHER" id="PTHR45947:SF3">
    <property type="entry name" value="SULFOQUINOVOSYL TRANSFERASE SQD2"/>
    <property type="match status" value="1"/>
</dbReference>
<proteinExistence type="predicted"/>
<accession>A0A261Y4D3</accession>
<evidence type="ECO:0000256" key="2">
    <source>
        <dbReference type="SAM" id="MobiDB-lite"/>
    </source>
</evidence>
<sequence length="478" mass="52699">MKVAIITENFLPKVDGVTRTLARLLEHLEANGHEALLLGPESGMATYAGAELVGTWGIPFLPYPGLKLNMWRPLFGKKLQEFQPDVIHVVDPVWLGAMAERYLAMFFPHIPIVSSYHTNLAAYCGHFGWGIFSPFMWAWNRSCHNATALTFCPSNSTAKMLKQQGFHSARIWPRGVDGTLFSHEKRSNDVRLHWLQSAQNLSPADADLYSKCSSAAAINKTILLYVGRVSYEKNLNLLIDAYLAMDHTSTHLVIVGHGPAMSDIQAKMAAAQAPITFTGYLQGENLAAAYASSDIFAFPSRTETFGQVVLESLSSGLPVVGVVAEGVQDLVTDGRTGLLIDGEESWDHQVVAYRQALQRLVDDVDERQKFSRQARQDAGAYTWFEAMECMVRGYREVVRKARREAKASDTIKIRSTAPAEVLEGEWSGDSGVGEDMEEDEVHSRPSSPAGLKHLRKRVSVDRATVQTSDASDVSAILA</sequence>
<evidence type="ECO:0008006" key="7">
    <source>
        <dbReference type="Google" id="ProtNLM"/>
    </source>
</evidence>
<dbReference type="InterPro" id="IPR050194">
    <property type="entry name" value="Glycosyltransferase_grp1"/>
</dbReference>
<dbReference type="EMBL" id="MVBO01000015">
    <property type="protein sequence ID" value="OZJ05452.1"/>
    <property type="molecule type" value="Genomic_DNA"/>
</dbReference>
<dbReference type="PANTHER" id="PTHR45947">
    <property type="entry name" value="SULFOQUINOVOSYL TRANSFERASE SQD2"/>
    <property type="match status" value="1"/>
</dbReference>
<evidence type="ECO:0000259" key="4">
    <source>
        <dbReference type="Pfam" id="PF13439"/>
    </source>
</evidence>
<evidence type="ECO:0000256" key="1">
    <source>
        <dbReference type="ARBA" id="ARBA00022676"/>
    </source>
</evidence>
<dbReference type="OrthoDB" id="443318at2759"/>
<feature type="domain" description="Glycosyl transferase family 1" evidence="3">
    <location>
        <begin position="219"/>
        <end position="376"/>
    </location>
</feature>
<evidence type="ECO:0000259" key="3">
    <source>
        <dbReference type="Pfam" id="PF00534"/>
    </source>
</evidence>
<name>A0A261Y4D3_9FUNG</name>
<evidence type="ECO:0000313" key="5">
    <source>
        <dbReference type="EMBL" id="OZJ05452.1"/>
    </source>
</evidence>
<dbReference type="Pfam" id="PF00534">
    <property type="entry name" value="Glycos_transf_1"/>
    <property type="match status" value="1"/>
</dbReference>
<organism evidence="5 6">
    <name type="scientific">Bifiguratus adelaidae</name>
    <dbReference type="NCBI Taxonomy" id="1938954"/>
    <lineage>
        <taxon>Eukaryota</taxon>
        <taxon>Fungi</taxon>
        <taxon>Fungi incertae sedis</taxon>
        <taxon>Mucoromycota</taxon>
        <taxon>Mucoromycotina</taxon>
        <taxon>Endogonomycetes</taxon>
        <taxon>Endogonales</taxon>
        <taxon>Endogonales incertae sedis</taxon>
        <taxon>Bifiguratus</taxon>
    </lineage>
</organism>
<dbReference type="InterPro" id="IPR001296">
    <property type="entry name" value="Glyco_trans_1"/>
</dbReference>
<dbReference type="Pfam" id="PF13439">
    <property type="entry name" value="Glyco_transf_4"/>
    <property type="match status" value="1"/>
</dbReference>
<feature type="domain" description="Glycosyltransferase subfamily 4-like N-terminal" evidence="4">
    <location>
        <begin position="14"/>
        <end position="177"/>
    </location>
</feature>
<keyword evidence="1" id="KW-0808">Transferase</keyword>
<reference evidence="5 6" key="1">
    <citation type="journal article" date="2017" name="Mycologia">
        <title>Bifiguratus adelaidae, gen. et sp. nov., a new member of Mucoromycotina in endophytic and soil-dwelling habitats.</title>
        <authorList>
            <person name="Torres-Cruz T.J."/>
            <person name="Billingsley Tobias T.L."/>
            <person name="Almatruk M."/>
            <person name="Hesse C."/>
            <person name="Kuske C.R."/>
            <person name="Desiro A."/>
            <person name="Benucci G.M."/>
            <person name="Bonito G."/>
            <person name="Stajich J.E."/>
            <person name="Dunlap C."/>
            <person name="Arnold A.E."/>
            <person name="Porras-Alfaro A."/>
        </authorList>
    </citation>
    <scope>NUCLEOTIDE SEQUENCE [LARGE SCALE GENOMIC DNA]</scope>
    <source>
        <strain evidence="5 6">AZ0501</strain>
    </source>
</reference>